<dbReference type="GO" id="GO:0005634">
    <property type="term" value="C:nucleus"/>
    <property type="evidence" value="ECO:0007669"/>
    <property type="project" value="InterPro"/>
</dbReference>
<dbReference type="Pfam" id="PF19704">
    <property type="entry name" value="DNAPKcs_CC5"/>
    <property type="match status" value="3"/>
</dbReference>
<dbReference type="InterPro" id="IPR011989">
    <property type="entry name" value="ARM-like"/>
</dbReference>
<evidence type="ECO:0000313" key="2">
    <source>
        <dbReference type="EMBL" id="OQS06580.1"/>
    </source>
</evidence>
<dbReference type="Proteomes" id="UP000243217">
    <property type="component" value="Unassembled WGS sequence"/>
</dbReference>
<keyword evidence="3" id="KW-1185">Reference proteome</keyword>
<comment type="caution">
    <text evidence="2">The sequence shown here is derived from an EMBL/GenBank/DDBJ whole genome shotgun (WGS) entry which is preliminary data.</text>
</comment>
<dbReference type="InterPro" id="IPR046803">
    <property type="entry name" value="DNAPKcs_CC1-2"/>
</dbReference>
<dbReference type="GO" id="GO:0016301">
    <property type="term" value="F:kinase activity"/>
    <property type="evidence" value="ECO:0007669"/>
    <property type="project" value="UniProtKB-KW"/>
</dbReference>
<dbReference type="Pfam" id="PF08163">
    <property type="entry name" value="DNAPKcs_CC3"/>
    <property type="match status" value="2"/>
</dbReference>
<dbReference type="SUPFAM" id="SSF48371">
    <property type="entry name" value="ARM repeat"/>
    <property type="match status" value="2"/>
</dbReference>
<sequence>MSDEQLRDVGRALSKLHEIVQAHAVEVGKEMIESCVSSLFRRTVACVTSSRTVAELCLGTLFQSKRNASLLDLLHVSNSLDMTNTGQVIFYILDYLLTFMRKFHLDVQHAIGPHLSAIAAACRSLLTAVIASKTRCAAADLIRYVVKHFPTSVSPLDLQLHGVVQGLYTELNSSKCTQTAKGSYLELLSTLFMTYPSDMNQHCGILRAWIESTLEKQFSGTSPEMTLISGCFLCLNQILQLDSELANDKRDKLFSYISRTLATTVAGSIHRLTFVKSCLTLLRYHASKFQSNFASDSFDFYVMLRYCCLHSNKTIRKPGFEVLPVVLQVIVSEFKQESNSETIHKKQFQRFLKEFLFLLNDTEGLDKPSIALTGLAAFSPLLTTFMEASAAKKIYARLLKYGEDVLALHDTYGSKWLLLCQYTLCFAACRAQSEDENVDVEDFAVELGLRVLDMYPTSALYTRYRAEMALIQLFKAFPNILERVMRHAMLLVVSNQVNVTERTLMYHPETGAPDTRFLFVYETLWKNILKINPSPTIFDAIMAELLSILQKLDLRYHTKLSDESEDSEELLEYQPYNLRDHTILLNLTEFLERWLVSPNQSHFTSWTTLYLTWIFNQVKTAPLVSPLYRLGRLCGLVLKPNVLPLATQQSYCNFISDLTLALEHYRDELLLSACLCILAAPLAWTELEILIPALKQVIALGVNHSPTAEIALNTLETWNQEAHEKLSNYFAELLPLLAPYLDTTASGSQFQTRLLRWLGALGGHSRYVLQENDTTASQQLKPLEFNFSLFSSYLTISLASLLQPLQSLVQNSADRTIKAAAAEALHALVIYLCGKTATLPQSKSQSNERTMYFDHWNSFFPTILQLATDSDSVVRTLFHTLLFQLVRWFSGVALLFPYETQAFVDSIVAVLAKGEGGVRDNAAKALAQFLKFGSKQNEESLISAQALFDQIFTLCSHPNLAYRLGAALIVEHMYRDFREDNMLVQVYALDLLKNLLMALKLQDNSLKDDHVTTLRLVRAADHLEKIITRCHSSLKGLQGFVERLVLQVASPQRVFRHKCQSLFLVLSRVVNQTGSCRVWLTQYFRDQPVQSFVDDIVLPEELLPTASLTKIELWYDTITASTETVAWLVAPTLNNQSLIAATHFIQPSKKRALGMDINDDSSNRLWTAIKYFFSSVQMESPAWFRAFNGVCRLVIVILKYAKELPELAAQWTASALRDQLIKILILSKVGTQSIGMQQLVDEQVWMELTTIFLKDITSSIAFRSILDKQFLRNPQFTVGKLLQLEPGSAIGVCNLYSSLHRLRLWSGLEDEEINIAKELSSKESRTPLKDDVALRILEAGVELGYDLSGYLLQSSSANVNTLSLPRLTKLLNSTPSLWISLTTRTLVHVQSNAQFQPLIEHVIAHHKPTKNEAKELAPLLPPFAISCLTSSKPQLLGVLQLLMESLAGSEVSVDTVVSHVQRALNSSATTAQVKIQILRLIPSLNTLSHNSTAALSSFMDGMQFIVVNDFPLVSKDVTKGSIAYDTFENLLDALLFAITRSHTVKLILPLSSTLKEGSEHIFYDKVDKALEDFCELVPPDQVNSVALDAVKLLFDVFVEVKVRWRLFLKVTKPLMKRLQSPEAFFGEKMDNQTPLVTFLMTTLDSTNDFHQRIAFGLLECMYDTVSADDIRQKVNSVFSPSSVKGNELTMKLCKTASAKVATPNLAVAAYRCLLMTVRKTQTQEKFYTQLLFPDSMWNTIIDDSSNFTFTTETSWTIVRRREQKAPGNRRYNEVSTQFLEGSSLSQSPVSQPMEITSEAQALELELDEVNLHPCMRPLMETLVCMETLFQSQWTSMPPWMDKIRNQLMYHSSVNVKVFIIKLVLNRPALFAPYAAQWITPMMNAVVLAPHTDQFHYLLRDVCHLLLSPSPWMSTAKESLEDRSSFVNHLIRVSPYQSAWVLRDNLYLIESALESWPNYSIDMFVVLQMLERDGIDKFTTSHHTAGLHILAMVITLGFFSDKPKPSYQMCVRESQHSLHNALLQRITTTHKTTPQLACDVAGLLLKALPSTSFQASIENMINNFFQNDDKLDRFVFGLKQLSAHIPQFVDGAMLNKLQSVISRVWIQDNLSLWTMDLLLNATESLSSTELLLFIRPYLTRLIRHRLPEISMKLLDIVLKLWPTLPDEMRSSLILSDEDTSLLDLSPESDADRIKWLNFLMTSGFSHEPVVQRILLRALTDSNDAVRSSSAEYWAMQLPPSSATDRFIALCSNSFQATNEWVQYTPQLWLSNCAAENKNPLFDAPLSAQCSFEAMQIDTAWSARSQYSLTPMFSQDALLLQSQPLVQQQERMIKATQERAWSQTQSQQFVSSSDYLGTTPSAGESVKKRFAKYKSADDTSLTGTVKDKLFFQLHASRIKQFTTALKRQEASKGTTVPLYRAYRTGELPDIQIPRMDILKPLLAVAQLHAKTASLLLCSLVDGVLTSASQSFYDQVAEHLTNLLKSSPDKTVLVSTVQDILLMILRRKSVAINAQVVGQSSIASLNVEAGQLVLEEIALHSPNEQVWTQLQHVLQITQKETLQMAVSVAQTTHVPSAIAALQAQLSGDLVAAQKLYGEAEAKIQANEVQVSLNEQQRWITERLNCAAVLNKWDVLSTELMLAHDDIWDLSEPCLEQQTRILIMALGATHQCENLLTLMTSERRVYADRRFPELMGFVLVCNENPTEATALVEQYYGNALGQWTSLPMCYRQRQLQRLPLIVHLEDVLQVIKCNHDGLTSCMQKWQKIEPLVQRDSLSTWSAHYWSRSLIYGVFADLAGEWGGYPTLDQDITAIRIKDILTYAQAAVSSNVLALASRLLSEYRTLCTNAGLPKLSVQMVNVYVAQVSKLATRQLQSTLGTPDQTKGMETISKYYASMLRLFENDEVIEMLPTMPQHVQNELKGLHVEALTKASSFHQNYGDKSLGRQYAADALKIYQYSHLQGAMSSMHGQFLSFLDKWIEESNEATLIRPFIESVLYGMKLADETSA</sequence>
<dbReference type="GO" id="GO:0006303">
    <property type="term" value="P:double-strand break repair via nonhomologous end joining"/>
    <property type="evidence" value="ECO:0007669"/>
    <property type="project" value="InterPro"/>
</dbReference>
<name>A0A1W0A998_9STRA</name>
<keyword evidence="2" id="KW-0418">Kinase</keyword>
<dbReference type="Pfam" id="PF20502">
    <property type="entry name" value="DNAPKcs_CC1-2"/>
    <property type="match status" value="1"/>
</dbReference>
<dbReference type="OrthoDB" id="381190at2759"/>
<evidence type="ECO:0000259" key="1">
    <source>
        <dbReference type="SMART" id="SM01344"/>
    </source>
</evidence>
<dbReference type="STRING" id="74557.A0A1W0A998"/>
<reference evidence="2 3" key="1">
    <citation type="journal article" date="2014" name="Genome Biol. Evol.">
        <title>The secreted proteins of Achlya hypogyna and Thraustotheca clavata identify the ancestral oomycete secretome and reveal gene acquisitions by horizontal gene transfer.</title>
        <authorList>
            <person name="Misner I."/>
            <person name="Blouin N."/>
            <person name="Leonard G."/>
            <person name="Richards T.A."/>
            <person name="Lane C.E."/>
        </authorList>
    </citation>
    <scope>NUCLEOTIDE SEQUENCE [LARGE SCALE GENOMIC DNA]</scope>
    <source>
        <strain evidence="2 3">ATCC 34112</strain>
    </source>
</reference>
<feature type="domain" description="DNA-dependent protein kinase catalytic subunit CC3" evidence="1">
    <location>
        <begin position="1600"/>
        <end position="1919"/>
    </location>
</feature>
<dbReference type="InterPro" id="IPR016024">
    <property type="entry name" value="ARM-type_fold"/>
</dbReference>
<proteinExistence type="predicted"/>
<organism evidence="2 3">
    <name type="scientific">Thraustotheca clavata</name>
    <dbReference type="NCBI Taxonomy" id="74557"/>
    <lineage>
        <taxon>Eukaryota</taxon>
        <taxon>Sar</taxon>
        <taxon>Stramenopiles</taxon>
        <taxon>Oomycota</taxon>
        <taxon>Saprolegniomycetes</taxon>
        <taxon>Saprolegniales</taxon>
        <taxon>Achlyaceae</taxon>
        <taxon>Thraustotheca</taxon>
    </lineage>
</organism>
<dbReference type="EMBL" id="JNBS01000327">
    <property type="protein sequence ID" value="OQS06580.1"/>
    <property type="molecule type" value="Genomic_DNA"/>
</dbReference>
<protein>
    <submittedName>
        <fullName evidence="2">DNA-dependent protein kinase catalytic subunit</fullName>
    </submittedName>
</protein>
<gene>
    <name evidence="2" type="ORF">THRCLA_01383</name>
</gene>
<keyword evidence="2" id="KW-0808">Transferase</keyword>
<evidence type="ECO:0000313" key="3">
    <source>
        <dbReference type="Proteomes" id="UP000243217"/>
    </source>
</evidence>
<dbReference type="SMART" id="SM01344">
    <property type="entry name" value="NUC194"/>
    <property type="match status" value="1"/>
</dbReference>
<accession>A0A1W0A998</accession>
<dbReference type="Gene3D" id="1.25.10.10">
    <property type="entry name" value="Leucine-rich Repeat Variant"/>
    <property type="match status" value="1"/>
</dbReference>
<dbReference type="InterPro" id="IPR046804">
    <property type="entry name" value="DNA-PKcs_N"/>
</dbReference>
<dbReference type="InterPro" id="IPR045581">
    <property type="entry name" value="DNAPKcs_CC5"/>
</dbReference>
<dbReference type="InterPro" id="IPR012582">
    <property type="entry name" value="DNAPKcs_CC3"/>
</dbReference>
<feature type="non-terminal residue" evidence="2">
    <location>
        <position position="3004"/>
    </location>
</feature>
<dbReference type="Pfam" id="PF20500">
    <property type="entry name" value="DNA-PKcs_N"/>
    <property type="match status" value="2"/>
</dbReference>